<evidence type="ECO:0000256" key="4">
    <source>
        <dbReference type="ARBA" id="ARBA00022679"/>
    </source>
</evidence>
<evidence type="ECO:0000256" key="13">
    <source>
        <dbReference type="ARBA" id="ARBA00023180"/>
    </source>
</evidence>
<dbReference type="SUPFAM" id="SSF52047">
    <property type="entry name" value="RNI-like"/>
    <property type="match status" value="1"/>
</dbReference>
<feature type="chain" id="PRO_5024429408" description="Protein kinase domain-containing protein" evidence="16">
    <location>
        <begin position="24"/>
        <end position="880"/>
    </location>
</feature>
<keyword evidence="11 15" id="KW-1133">Transmembrane helix</keyword>
<dbReference type="InterPro" id="IPR008271">
    <property type="entry name" value="Ser/Thr_kinase_AS"/>
</dbReference>
<dbReference type="OrthoDB" id="676979at2759"/>
<dbReference type="Pfam" id="PF23598">
    <property type="entry name" value="LRR_14"/>
    <property type="match status" value="1"/>
</dbReference>
<dbReference type="SMART" id="SM00220">
    <property type="entry name" value="S_TKc"/>
    <property type="match status" value="1"/>
</dbReference>
<evidence type="ECO:0000256" key="12">
    <source>
        <dbReference type="ARBA" id="ARBA00023136"/>
    </source>
</evidence>
<keyword evidence="6 16" id="KW-0732">Signal</keyword>
<accession>A0A5P1FTI3</accession>
<dbReference type="SUPFAM" id="SSF52058">
    <property type="entry name" value="L domain-like"/>
    <property type="match status" value="1"/>
</dbReference>
<feature type="signal peptide" evidence="16">
    <location>
        <begin position="1"/>
        <end position="23"/>
    </location>
</feature>
<dbReference type="Gramene" id="ONK80319">
    <property type="protein sequence ID" value="ONK80319"/>
    <property type="gene ID" value="A4U43_C01F16340"/>
</dbReference>
<keyword evidence="9" id="KW-0418">Kinase</keyword>
<dbReference type="InterPro" id="IPR011009">
    <property type="entry name" value="Kinase-like_dom_sf"/>
</dbReference>
<dbReference type="Pfam" id="PF13855">
    <property type="entry name" value="LRR_8"/>
    <property type="match status" value="1"/>
</dbReference>
<evidence type="ECO:0000313" key="18">
    <source>
        <dbReference type="EMBL" id="ONK80319.1"/>
    </source>
</evidence>
<dbReference type="PANTHER" id="PTHR27008">
    <property type="entry name" value="OS04G0122200 PROTEIN"/>
    <property type="match status" value="1"/>
</dbReference>
<dbReference type="PROSITE" id="PS00107">
    <property type="entry name" value="PROTEIN_KINASE_ATP"/>
    <property type="match status" value="1"/>
</dbReference>
<keyword evidence="10 14" id="KW-0067">ATP-binding</keyword>
<keyword evidence="4" id="KW-0808">Transferase</keyword>
<dbReference type="InterPro" id="IPR003591">
    <property type="entry name" value="Leu-rich_rpt_typical-subtyp"/>
</dbReference>
<comment type="subcellular location">
    <subcellularLocation>
        <location evidence="1">Cell membrane</location>
        <topology evidence="1">Single-pass membrane protein</topology>
    </subcellularLocation>
</comment>
<evidence type="ECO:0000256" key="5">
    <source>
        <dbReference type="ARBA" id="ARBA00022692"/>
    </source>
</evidence>
<feature type="domain" description="Protein kinase" evidence="17">
    <location>
        <begin position="702"/>
        <end position="880"/>
    </location>
</feature>
<keyword evidence="8 14" id="KW-0547">Nucleotide-binding</keyword>
<evidence type="ECO:0000259" key="17">
    <source>
        <dbReference type="PROSITE" id="PS50011"/>
    </source>
</evidence>
<dbReference type="Gene3D" id="3.30.200.20">
    <property type="entry name" value="Phosphorylase Kinase, domain 1"/>
    <property type="match status" value="1"/>
</dbReference>
<dbReference type="EMBL" id="CM007381">
    <property type="protein sequence ID" value="ONK80319.1"/>
    <property type="molecule type" value="Genomic_DNA"/>
</dbReference>
<dbReference type="InterPro" id="IPR001611">
    <property type="entry name" value="Leu-rich_rpt"/>
</dbReference>
<keyword evidence="5 15" id="KW-0812">Transmembrane</keyword>
<dbReference type="InterPro" id="IPR013210">
    <property type="entry name" value="LRR_N_plant-typ"/>
</dbReference>
<sequence>MEFSPFLFSTIQLVLFFFPSTSSLEHNNLTDLSALLAFKSQVGDPYNILSGNWTTNTPFCNWMGVSCSRRRPRVVSLHLADLPLHGTISPHIANLSFLSYLNLTNNSLAGEIPETVAHLPRLKSLTLNRNQLSGSIPPPIFNMSLLTELFLERNNLSGALPPDNGFFQMLPRIQNLSLQINELSGNIPSSLSNCSHLQRLSLSHSAFSGNIPAELGKLKKLTILDIWDNDISGGIPRTLGNLTSLTELEIGANNIDGRIPEELGDLVNLQILYLGPSDTLTGPIPVSFSNMSSLQVINLSECKLTGSLRVNFGNMPRLRKLYLGWNELSGGLNFLKSLSNCEFLEFVGLWKNHLDGPLPNSIGNLSTNLQTLAASSNHIKGKIPVGIGNLSSLTVLDFGDNKITGTIPSEITILESLQWLSLGENKLYGSVPHEIGRLRSLIKLFLGGNSLFGSIPDSLGNLSALEHLSLHTNELSSEIPRSIWNLNRLIELDLSQNFVNGSLSSAVRNMVALASLNISINQLSGNIPSVFKELQMLSILDLSNNSFDGQIPESFGDLINVAVLNLSCNNLSGVIPDSLANLRHVSSMNLSFNKLEGQVPNGGAFLNHTVTSLVGNAALCGAIKQGFPPCPKEHVSNSSLGVQLLKYLLPAIALIAILVACVCLFLKFYPKKAKNPDTGSKLSRNNYRLVPFHELVRATENFNETNLLGRGSFGSVYRGCLDDGLLVAIKVFNLEAEGALRSFDAECSALRILRHRNLVKIITVISNSDFRALVLPFMSNGSLEKWLHSSDYYLNLLQRINIAIDVASALEYLHHNSGQVVVHCDLKPSNVLLNEDMTALVSDFGIAKLLFGESWMVTSTSTPGTIGYMAPFINYIKPLN</sequence>
<dbReference type="FunFam" id="3.80.10.10:FF:000041">
    <property type="entry name" value="LRR receptor-like serine/threonine-protein kinase ERECTA"/>
    <property type="match status" value="1"/>
</dbReference>
<keyword evidence="19" id="KW-1185">Reference proteome</keyword>
<evidence type="ECO:0000256" key="9">
    <source>
        <dbReference type="ARBA" id="ARBA00022777"/>
    </source>
</evidence>
<protein>
    <recommendedName>
        <fullName evidence="17">Protein kinase domain-containing protein</fullName>
    </recommendedName>
</protein>
<dbReference type="PANTHER" id="PTHR27008:SF497">
    <property type="entry name" value="OS11G0695000 PROTEIN"/>
    <property type="match status" value="1"/>
</dbReference>
<evidence type="ECO:0000256" key="11">
    <source>
        <dbReference type="ARBA" id="ARBA00022989"/>
    </source>
</evidence>
<dbReference type="Gene3D" id="1.10.510.10">
    <property type="entry name" value="Transferase(Phosphotransferase) domain 1"/>
    <property type="match status" value="1"/>
</dbReference>
<dbReference type="FunFam" id="3.30.200.20:FF:000661">
    <property type="entry name" value="Serine-threonine protein kinase plant-type"/>
    <property type="match status" value="1"/>
</dbReference>
<evidence type="ECO:0000313" key="19">
    <source>
        <dbReference type="Proteomes" id="UP000243459"/>
    </source>
</evidence>
<dbReference type="PROSITE" id="PS00108">
    <property type="entry name" value="PROTEIN_KINASE_ST"/>
    <property type="match status" value="1"/>
</dbReference>
<evidence type="ECO:0000256" key="15">
    <source>
        <dbReference type="SAM" id="Phobius"/>
    </source>
</evidence>
<keyword evidence="13" id="KW-0325">Glycoprotein</keyword>
<evidence type="ECO:0000256" key="2">
    <source>
        <dbReference type="ARBA" id="ARBA00008684"/>
    </source>
</evidence>
<dbReference type="GO" id="GO:0005524">
    <property type="term" value="F:ATP binding"/>
    <property type="evidence" value="ECO:0007669"/>
    <property type="project" value="UniProtKB-UniRule"/>
</dbReference>
<dbReference type="PROSITE" id="PS50011">
    <property type="entry name" value="PROTEIN_KINASE_DOM"/>
    <property type="match status" value="1"/>
</dbReference>
<dbReference type="GO" id="GO:0004672">
    <property type="term" value="F:protein kinase activity"/>
    <property type="evidence" value="ECO:0007669"/>
    <property type="project" value="InterPro"/>
</dbReference>
<keyword evidence="7" id="KW-0677">Repeat</keyword>
<dbReference type="SMART" id="SM00369">
    <property type="entry name" value="LRR_TYP"/>
    <property type="match status" value="9"/>
</dbReference>
<evidence type="ECO:0000256" key="16">
    <source>
        <dbReference type="SAM" id="SignalP"/>
    </source>
</evidence>
<dbReference type="Proteomes" id="UP000243459">
    <property type="component" value="Chromosome 1"/>
</dbReference>
<name>A0A5P1FTI3_ASPOF</name>
<dbReference type="FunFam" id="3.80.10.10:FF:000317">
    <property type="entry name" value="Inactive leucine-rich repeat receptor-like protein kinase"/>
    <property type="match status" value="1"/>
</dbReference>
<evidence type="ECO:0000256" key="8">
    <source>
        <dbReference type="ARBA" id="ARBA00022741"/>
    </source>
</evidence>
<dbReference type="Gene3D" id="3.80.10.10">
    <property type="entry name" value="Ribonuclease Inhibitor"/>
    <property type="match status" value="3"/>
</dbReference>
<dbReference type="InterPro" id="IPR017441">
    <property type="entry name" value="Protein_kinase_ATP_BS"/>
</dbReference>
<dbReference type="SUPFAM" id="SSF56112">
    <property type="entry name" value="Protein kinase-like (PK-like)"/>
    <property type="match status" value="1"/>
</dbReference>
<dbReference type="Pfam" id="PF00069">
    <property type="entry name" value="Pkinase"/>
    <property type="match status" value="1"/>
</dbReference>
<dbReference type="AlphaFoldDB" id="A0A5P1FTI3"/>
<keyword evidence="12 15" id="KW-0472">Membrane</keyword>
<keyword evidence="3" id="KW-0433">Leucine-rich repeat</keyword>
<dbReference type="FunFam" id="3.80.10.10:FF:000400">
    <property type="entry name" value="Nuclear pore complex protein NUP107"/>
    <property type="match status" value="1"/>
</dbReference>
<gene>
    <name evidence="18" type="ORF">A4U43_C01F16340</name>
</gene>
<dbReference type="Pfam" id="PF00560">
    <property type="entry name" value="LRR_1"/>
    <property type="match status" value="5"/>
</dbReference>
<evidence type="ECO:0000256" key="3">
    <source>
        <dbReference type="ARBA" id="ARBA00022614"/>
    </source>
</evidence>
<evidence type="ECO:0000256" key="14">
    <source>
        <dbReference type="PROSITE-ProRule" id="PRU10141"/>
    </source>
</evidence>
<dbReference type="InterPro" id="IPR055414">
    <property type="entry name" value="LRR_R13L4/SHOC2-like"/>
</dbReference>
<evidence type="ECO:0000256" key="7">
    <source>
        <dbReference type="ARBA" id="ARBA00022737"/>
    </source>
</evidence>
<feature type="binding site" evidence="14">
    <location>
        <position position="730"/>
    </location>
    <ligand>
        <name>ATP</name>
        <dbReference type="ChEBI" id="CHEBI:30616"/>
    </ligand>
</feature>
<dbReference type="InterPro" id="IPR032675">
    <property type="entry name" value="LRR_dom_sf"/>
</dbReference>
<evidence type="ECO:0000256" key="10">
    <source>
        <dbReference type="ARBA" id="ARBA00022840"/>
    </source>
</evidence>
<dbReference type="Pfam" id="PF08263">
    <property type="entry name" value="LRRNT_2"/>
    <property type="match status" value="1"/>
</dbReference>
<evidence type="ECO:0000256" key="6">
    <source>
        <dbReference type="ARBA" id="ARBA00022729"/>
    </source>
</evidence>
<proteinExistence type="inferred from homology"/>
<dbReference type="OMA" id="QAFPCEL"/>
<dbReference type="InterPro" id="IPR051809">
    <property type="entry name" value="Plant_receptor-like_S/T_kinase"/>
</dbReference>
<dbReference type="GO" id="GO:0005886">
    <property type="term" value="C:plasma membrane"/>
    <property type="evidence" value="ECO:0007669"/>
    <property type="project" value="UniProtKB-SubCell"/>
</dbReference>
<reference evidence="19" key="1">
    <citation type="journal article" date="2017" name="Nat. Commun.">
        <title>The asparagus genome sheds light on the origin and evolution of a young Y chromosome.</title>
        <authorList>
            <person name="Harkess A."/>
            <person name="Zhou J."/>
            <person name="Xu C."/>
            <person name="Bowers J.E."/>
            <person name="Van der Hulst R."/>
            <person name="Ayyampalayam S."/>
            <person name="Mercati F."/>
            <person name="Riccardi P."/>
            <person name="McKain M.R."/>
            <person name="Kakrana A."/>
            <person name="Tang H."/>
            <person name="Ray J."/>
            <person name="Groenendijk J."/>
            <person name="Arikit S."/>
            <person name="Mathioni S.M."/>
            <person name="Nakano M."/>
            <person name="Shan H."/>
            <person name="Telgmann-Rauber A."/>
            <person name="Kanno A."/>
            <person name="Yue Z."/>
            <person name="Chen H."/>
            <person name="Li W."/>
            <person name="Chen Y."/>
            <person name="Xu X."/>
            <person name="Zhang Y."/>
            <person name="Luo S."/>
            <person name="Chen H."/>
            <person name="Gao J."/>
            <person name="Mao Z."/>
            <person name="Pires J.C."/>
            <person name="Luo M."/>
            <person name="Kudrna D."/>
            <person name="Wing R.A."/>
            <person name="Meyers B.C."/>
            <person name="Yi K."/>
            <person name="Kong H."/>
            <person name="Lavrijsen P."/>
            <person name="Sunseri F."/>
            <person name="Falavigna A."/>
            <person name="Ye Y."/>
            <person name="Leebens-Mack J.H."/>
            <person name="Chen G."/>
        </authorList>
    </citation>
    <scope>NUCLEOTIDE SEQUENCE [LARGE SCALE GENOMIC DNA]</scope>
    <source>
        <strain evidence="19">cv. DH0086</strain>
    </source>
</reference>
<organism evidence="18 19">
    <name type="scientific">Asparagus officinalis</name>
    <name type="common">Garden asparagus</name>
    <dbReference type="NCBI Taxonomy" id="4686"/>
    <lineage>
        <taxon>Eukaryota</taxon>
        <taxon>Viridiplantae</taxon>
        <taxon>Streptophyta</taxon>
        <taxon>Embryophyta</taxon>
        <taxon>Tracheophyta</taxon>
        <taxon>Spermatophyta</taxon>
        <taxon>Magnoliopsida</taxon>
        <taxon>Liliopsida</taxon>
        <taxon>Asparagales</taxon>
        <taxon>Asparagaceae</taxon>
        <taxon>Asparagoideae</taxon>
        <taxon>Asparagus</taxon>
    </lineage>
</organism>
<dbReference type="InterPro" id="IPR000719">
    <property type="entry name" value="Prot_kinase_dom"/>
</dbReference>
<evidence type="ECO:0000256" key="1">
    <source>
        <dbReference type="ARBA" id="ARBA00004162"/>
    </source>
</evidence>
<feature type="transmembrane region" description="Helical" evidence="15">
    <location>
        <begin position="647"/>
        <end position="666"/>
    </location>
</feature>
<comment type="similarity">
    <text evidence="2">Belongs to the protein kinase superfamily. Ser/Thr protein kinase family.</text>
</comment>